<accession>A0A1H8RMG2</accession>
<protein>
    <submittedName>
        <fullName evidence="1">Uncharacterized protein</fullName>
    </submittedName>
</protein>
<keyword evidence="2" id="KW-1185">Reference proteome</keyword>
<organism evidence="1 2">
    <name type="scientific">Halogranum amylolyticum</name>
    <dbReference type="NCBI Taxonomy" id="660520"/>
    <lineage>
        <taxon>Archaea</taxon>
        <taxon>Methanobacteriati</taxon>
        <taxon>Methanobacteriota</taxon>
        <taxon>Stenosarchaea group</taxon>
        <taxon>Halobacteria</taxon>
        <taxon>Halobacteriales</taxon>
        <taxon>Haloferacaceae</taxon>
    </lineage>
</organism>
<proteinExistence type="predicted"/>
<evidence type="ECO:0000313" key="1">
    <source>
        <dbReference type="EMBL" id="SEO67364.1"/>
    </source>
</evidence>
<dbReference type="Proteomes" id="UP000199126">
    <property type="component" value="Unassembled WGS sequence"/>
</dbReference>
<reference evidence="2" key="1">
    <citation type="submission" date="2016-10" db="EMBL/GenBank/DDBJ databases">
        <authorList>
            <person name="Varghese N."/>
            <person name="Submissions S."/>
        </authorList>
    </citation>
    <scope>NUCLEOTIDE SEQUENCE [LARGE SCALE GENOMIC DNA]</scope>
    <source>
        <strain evidence="2">CGMCC 1.10121</strain>
    </source>
</reference>
<sequence>MVAIDLLEPADYRLEIGSDGEKATAVVGSELFDRSDSATDVAVRADRAVTDRTVSTTMGCSLLS</sequence>
<dbReference type="AlphaFoldDB" id="A0A1H8RMG2"/>
<gene>
    <name evidence="1" type="ORF">SAMN04487948_104106</name>
</gene>
<evidence type="ECO:0000313" key="2">
    <source>
        <dbReference type="Proteomes" id="UP000199126"/>
    </source>
</evidence>
<dbReference type="EMBL" id="FODV01000004">
    <property type="protein sequence ID" value="SEO67364.1"/>
    <property type="molecule type" value="Genomic_DNA"/>
</dbReference>
<name>A0A1H8RMG2_9EURY</name>